<dbReference type="EMBL" id="JAHQIW010004571">
    <property type="protein sequence ID" value="KAJ1362981.1"/>
    <property type="molecule type" value="Genomic_DNA"/>
</dbReference>
<evidence type="ECO:0000313" key="2">
    <source>
        <dbReference type="Proteomes" id="UP001196413"/>
    </source>
</evidence>
<name>A0AAD5QWZ1_PARTN</name>
<gene>
    <name evidence="1" type="ORF">KIN20_022723</name>
</gene>
<keyword evidence="2" id="KW-1185">Reference proteome</keyword>
<reference evidence="1" key="1">
    <citation type="submission" date="2021-06" db="EMBL/GenBank/DDBJ databases">
        <title>Parelaphostrongylus tenuis whole genome reference sequence.</title>
        <authorList>
            <person name="Garwood T.J."/>
            <person name="Larsen P.A."/>
            <person name="Fountain-Jones N.M."/>
            <person name="Garbe J.R."/>
            <person name="Macchietto M.G."/>
            <person name="Kania S.A."/>
            <person name="Gerhold R.W."/>
            <person name="Richards J.E."/>
            <person name="Wolf T.M."/>
        </authorList>
    </citation>
    <scope>NUCLEOTIDE SEQUENCE</scope>
    <source>
        <strain evidence="1">MNPRO001-30</strain>
        <tissue evidence="1">Meninges</tissue>
    </source>
</reference>
<proteinExistence type="predicted"/>
<comment type="caution">
    <text evidence="1">The sequence shown here is derived from an EMBL/GenBank/DDBJ whole genome shotgun (WGS) entry which is preliminary data.</text>
</comment>
<evidence type="ECO:0000313" key="1">
    <source>
        <dbReference type="EMBL" id="KAJ1362981.1"/>
    </source>
</evidence>
<protein>
    <submittedName>
        <fullName evidence="1">Uncharacterized protein</fullName>
    </submittedName>
</protein>
<accession>A0AAD5QWZ1</accession>
<dbReference type="Proteomes" id="UP001196413">
    <property type="component" value="Unassembled WGS sequence"/>
</dbReference>
<dbReference type="AlphaFoldDB" id="A0AAD5QWZ1"/>
<sequence>MFTTYLTFHISQRKRQLIAVVESHFAPLRNKLFEEHKKFDDSDIKKPVFVQNWYDQIKEGIWSS</sequence>
<organism evidence="1 2">
    <name type="scientific">Parelaphostrongylus tenuis</name>
    <name type="common">Meningeal worm</name>
    <dbReference type="NCBI Taxonomy" id="148309"/>
    <lineage>
        <taxon>Eukaryota</taxon>
        <taxon>Metazoa</taxon>
        <taxon>Ecdysozoa</taxon>
        <taxon>Nematoda</taxon>
        <taxon>Chromadorea</taxon>
        <taxon>Rhabditida</taxon>
        <taxon>Rhabditina</taxon>
        <taxon>Rhabditomorpha</taxon>
        <taxon>Strongyloidea</taxon>
        <taxon>Metastrongylidae</taxon>
        <taxon>Parelaphostrongylus</taxon>
    </lineage>
</organism>